<sequence length="112" mass="12480">MSKSSGRNSSTFKRHVVLDLQNCNTNHLRRISKTSIISFLMEGSPFCNSSSPSTCFLKSVLRSLLCKSSLKYFIMSLSSSCIRSIRGSSNLNFRTTSLSLSSLFESFKFSKA</sequence>
<evidence type="ECO:0000313" key="1">
    <source>
        <dbReference type="EMBL" id="MBX31594.1"/>
    </source>
</evidence>
<dbReference type="AlphaFoldDB" id="A0A2P2MMX6"/>
<organism evidence="1">
    <name type="scientific">Rhizophora mucronata</name>
    <name type="common">Asiatic mangrove</name>
    <dbReference type="NCBI Taxonomy" id="61149"/>
    <lineage>
        <taxon>Eukaryota</taxon>
        <taxon>Viridiplantae</taxon>
        <taxon>Streptophyta</taxon>
        <taxon>Embryophyta</taxon>
        <taxon>Tracheophyta</taxon>
        <taxon>Spermatophyta</taxon>
        <taxon>Magnoliopsida</taxon>
        <taxon>eudicotyledons</taxon>
        <taxon>Gunneridae</taxon>
        <taxon>Pentapetalae</taxon>
        <taxon>rosids</taxon>
        <taxon>fabids</taxon>
        <taxon>Malpighiales</taxon>
        <taxon>Rhizophoraceae</taxon>
        <taxon>Rhizophora</taxon>
    </lineage>
</organism>
<protein>
    <submittedName>
        <fullName evidence="1">Microtubule associated protein xmap215</fullName>
    </submittedName>
</protein>
<reference evidence="1" key="1">
    <citation type="submission" date="2018-02" db="EMBL/GenBank/DDBJ databases">
        <title>Rhizophora mucronata_Transcriptome.</title>
        <authorList>
            <person name="Meera S.P."/>
            <person name="Sreeshan A."/>
            <person name="Augustine A."/>
        </authorList>
    </citation>
    <scope>NUCLEOTIDE SEQUENCE</scope>
    <source>
        <tissue evidence="1">Leaf</tissue>
    </source>
</reference>
<dbReference type="EMBL" id="GGEC01051110">
    <property type="protein sequence ID" value="MBX31594.1"/>
    <property type="molecule type" value="Transcribed_RNA"/>
</dbReference>
<accession>A0A2P2MMX6</accession>
<name>A0A2P2MMX6_RHIMU</name>
<proteinExistence type="predicted"/>